<evidence type="ECO:0000256" key="1">
    <source>
        <dbReference type="SAM" id="MobiDB-lite"/>
    </source>
</evidence>
<organism evidence="2 3">
    <name type="scientific">Polytolypa hystricis (strain UAMH7299)</name>
    <dbReference type="NCBI Taxonomy" id="1447883"/>
    <lineage>
        <taxon>Eukaryota</taxon>
        <taxon>Fungi</taxon>
        <taxon>Dikarya</taxon>
        <taxon>Ascomycota</taxon>
        <taxon>Pezizomycotina</taxon>
        <taxon>Eurotiomycetes</taxon>
        <taxon>Eurotiomycetidae</taxon>
        <taxon>Onygenales</taxon>
        <taxon>Onygenales incertae sedis</taxon>
        <taxon>Polytolypa</taxon>
    </lineage>
</organism>
<feature type="compositionally biased region" description="Polar residues" evidence="1">
    <location>
        <begin position="22"/>
        <end position="51"/>
    </location>
</feature>
<feature type="region of interest" description="Disordered" evidence="1">
    <location>
        <begin position="21"/>
        <end position="88"/>
    </location>
</feature>
<dbReference type="AlphaFoldDB" id="A0A2B7YKK0"/>
<comment type="caution">
    <text evidence="2">The sequence shown here is derived from an EMBL/GenBank/DDBJ whole genome shotgun (WGS) entry which is preliminary data.</text>
</comment>
<dbReference type="Pfam" id="PF10454">
    <property type="entry name" value="DUF2458"/>
    <property type="match status" value="1"/>
</dbReference>
<feature type="compositionally biased region" description="Low complexity" evidence="1">
    <location>
        <begin position="55"/>
        <end position="66"/>
    </location>
</feature>
<keyword evidence="3" id="KW-1185">Reference proteome</keyword>
<reference evidence="2 3" key="1">
    <citation type="submission" date="2017-10" db="EMBL/GenBank/DDBJ databases">
        <title>Comparative genomics in systemic dimorphic fungi from Ajellomycetaceae.</title>
        <authorList>
            <person name="Munoz J.F."/>
            <person name="Mcewen J.G."/>
            <person name="Clay O.K."/>
            <person name="Cuomo C.A."/>
        </authorList>
    </citation>
    <scope>NUCLEOTIDE SEQUENCE [LARGE SCALE GENOMIC DNA]</scope>
    <source>
        <strain evidence="2 3">UAMH7299</strain>
    </source>
</reference>
<evidence type="ECO:0000313" key="3">
    <source>
        <dbReference type="Proteomes" id="UP000224634"/>
    </source>
</evidence>
<feature type="region of interest" description="Disordered" evidence="1">
    <location>
        <begin position="218"/>
        <end position="238"/>
    </location>
</feature>
<evidence type="ECO:0000313" key="2">
    <source>
        <dbReference type="EMBL" id="PGH21358.1"/>
    </source>
</evidence>
<accession>A0A2B7YKK0</accession>
<dbReference type="OrthoDB" id="5363415at2759"/>
<proteinExistence type="predicted"/>
<dbReference type="Proteomes" id="UP000224634">
    <property type="component" value="Unassembled WGS sequence"/>
</dbReference>
<sequence>MASRNNQVPDLASVLKTLSAYVPNSNSPPSGAINNQSSTHYPSSNQKQSFQHDIPPSYQTPTAQAPPQYPYNPDTSRTHGQQSGTADSSAITAWPAALKHVMKLVGQNETIQAKIRRLIRTQHDHEKQWWEGRKALLAKQEARVEKRKKLDEVLRSVGGTVTSGVDVPTPEDELAEVKNYDKKVYKALTEMSKALDTELRAFGIPFFAIQHDLVRPPSDSEADITSANAAKTKQKDSISAEELSALRKRMLELLEDLCKD</sequence>
<dbReference type="InterPro" id="IPR018858">
    <property type="entry name" value="DUF2458"/>
</dbReference>
<name>A0A2B7YKK0_POLH7</name>
<feature type="compositionally biased region" description="Polar residues" evidence="1">
    <location>
        <begin position="74"/>
        <end position="88"/>
    </location>
</feature>
<protein>
    <submittedName>
        <fullName evidence="2">Uncharacterized protein</fullName>
    </submittedName>
</protein>
<gene>
    <name evidence="2" type="ORF">AJ80_03275</name>
</gene>
<dbReference type="EMBL" id="PDNA01000036">
    <property type="protein sequence ID" value="PGH21358.1"/>
    <property type="molecule type" value="Genomic_DNA"/>
</dbReference>